<evidence type="ECO:0000313" key="2">
    <source>
        <dbReference type="Proteomes" id="UP000694251"/>
    </source>
</evidence>
<comment type="caution">
    <text evidence="1">The sequence shown here is derived from an EMBL/GenBank/DDBJ whole genome shotgun (WGS) entry which is preliminary data.</text>
</comment>
<dbReference type="Proteomes" id="UP000694251">
    <property type="component" value="Chromosome 13"/>
</dbReference>
<keyword evidence="2" id="KW-1185">Reference proteome</keyword>
<protein>
    <submittedName>
        <fullName evidence="1">Uncharacterized protein</fullName>
    </submittedName>
</protein>
<reference evidence="1 2" key="1">
    <citation type="submission" date="2020-12" db="EMBL/GenBank/DDBJ databases">
        <title>Concerted genomic and epigenomic changes stabilize Arabidopsis allopolyploids.</title>
        <authorList>
            <person name="Chen Z."/>
        </authorList>
    </citation>
    <scope>NUCLEOTIDE SEQUENCE [LARGE SCALE GENOMIC DNA]</scope>
    <source>
        <strain evidence="1">As9502</strain>
        <tissue evidence="1">Leaf</tissue>
    </source>
</reference>
<accession>A0A8T1XV38</accession>
<name>A0A8T1XV38_ARASU</name>
<dbReference type="AlphaFoldDB" id="A0A8T1XV38"/>
<sequence length="127" mass="14840">MCLQLTEDFFFTDTSYIRSGDLKWHFFCPFSLQLGVDSSNEDNTKMLSLLVVDCKDRDGTYVRLNCHLKTFQFKNAAWELQKELDEYEKEMSLGEELQKSSQVPYLSSTKSYNSSLYICTNRIISLK</sequence>
<proteinExistence type="predicted"/>
<evidence type="ECO:0000313" key="1">
    <source>
        <dbReference type="EMBL" id="KAG7537998.1"/>
    </source>
</evidence>
<organism evidence="1 2">
    <name type="scientific">Arabidopsis suecica</name>
    <name type="common">Swedish thale-cress</name>
    <name type="synonym">Cardaminopsis suecica</name>
    <dbReference type="NCBI Taxonomy" id="45249"/>
    <lineage>
        <taxon>Eukaryota</taxon>
        <taxon>Viridiplantae</taxon>
        <taxon>Streptophyta</taxon>
        <taxon>Embryophyta</taxon>
        <taxon>Tracheophyta</taxon>
        <taxon>Spermatophyta</taxon>
        <taxon>Magnoliopsida</taxon>
        <taxon>eudicotyledons</taxon>
        <taxon>Gunneridae</taxon>
        <taxon>Pentapetalae</taxon>
        <taxon>rosids</taxon>
        <taxon>malvids</taxon>
        <taxon>Brassicales</taxon>
        <taxon>Brassicaceae</taxon>
        <taxon>Camelineae</taxon>
        <taxon>Arabidopsis</taxon>
    </lineage>
</organism>
<dbReference type="EMBL" id="JAEFBJ010000013">
    <property type="protein sequence ID" value="KAG7537998.1"/>
    <property type="molecule type" value="Genomic_DNA"/>
</dbReference>
<gene>
    <name evidence="1" type="ORF">ISN44_As13g018260</name>
</gene>